<proteinExistence type="predicted"/>
<dbReference type="AlphaFoldDB" id="A0A7K3LS24"/>
<evidence type="ECO:0000313" key="1">
    <source>
        <dbReference type="EMBL" id="NDK91030.1"/>
    </source>
</evidence>
<protein>
    <submittedName>
        <fullName evidence="1">DUF2744 domain-containing protein</fullName>
    </submittedName>
</protein>
<reference evidence="1 2" key="1">
    <citation type="submission" date="2020-01" db="EMBL/GenBank/DDBJ databases">
        <title>Investigation of new actinobacteria for the biodesulphurisation of diesel fuel.</title>
        <authorList>
            <person name="Athi Narayanan S.M."/>
        </authorList>
    </citation>
    <scope>NUCLEOTIDE SEQUENCE [LARGE SCALE GENOMIC DNA]</scope>
    <source>
        <strain evidence="1 2">213E</strain>
    </source>
</reference>
<dbReference type="EMBL" id="JAADZU010000054">
    <property type="protein sequence ID" value="NDK91030.1"/>
    <property type="molecule type" value="Genomic_DNA"/>
</dbReference>
<sequence length="95" mass="10851">MFVALPGVTGAPLVMGADYYREVAIHMLEGGARVIAEPIKRYVPPEDLRSAGKWVYNDAATAPEDPRDRYKRLAREQQADYMAELDRRKKSRKKK</sequence>
<evidence type="ECO:0000313" key="2">
    <source>
        <dbReference type="Proteomes" id="UP000466307"/>
    </source>
</evidence>
<dbReference type="InterPro" id="IPR021226">
    <property type="entry name" value="Phage_gene29"/>
</dbReference>
<dbReference type="Proteomes" id="UP000466307">
    <property type="component" value="Unassembled WGS sequence"/>
</dbReference>
<keyword evidence="2" id="KW-1185">Reference proteome</keyword>
<accession>A0A7K3LS24</accession>
<name>A0A7K3LS24_9ACTN</name>
<organism evidence="1 2">
    <name type="scientific">Gordonia desulfuricans</name>
    <dbReference type="NCBI Taxonomy" id="89051"/>
    <lineage>
        <taxon>Bacteria</taxon>
        <taxon>Bacillati</taxon>
        <taxon>Actinomycetota</taxon>
        <taxon>Actinomycetes</taxon>
        <taxon>Mycobacteriales</taxon>
        <taxon>Gordoniaceae</taxon>
        <taxon>Gordonia</taxon>
    </lineage>
</organism>
<dbReference type="Pfam" id="PF10910">
    <property type="entry name" value="Phage_gene29"/>
    <property type="match status" value="1"/>
</dbReference>
<gene>
    <name evidence="1" type="ORF">GYA93_15770</name>
</gene>
<comment type="caution">
    <text evidence="1">The sequence shown here is derived from an EMBL/GenBank/DDBJ whole genome shotgun (WGS) entry which is preliminary data.</text>
</comment>